<sequence>PTAAPRPDELTLSLPRKPRTDFGAETGHVADTHTSPEQVPISISPSEQRHGGGNGDQVEGRFGALTHPNTQQLRDSCGEIKHGLAKDGRSSVSAMTAQARRLLLFLIVHLMHRGIVRSFVKVIPPTTRTPSCFRRPRQPIAFDLRLSRSSVDLRMDKSSPSPLPPLDTANGSDIIVGASTPSELLETVMGDITAQMHVDGAPPNNGDDTVPENSATCAQSDQSFGINSQAVSGQNVDPTAGKGQYQNGSAEMERSPGKKVGLFANTDVDIKSKESCEEMEEATENPSKDMSMGYCRSIEEASVNTVVELAADSPVKTSLDSAENGVATPEAEQLSFKLTLTPEEDRLFQLLEDAAKAYESGRLQLDAPTNSTLSARGGFTKDQRNATSDNGTNGEETALWLANPPRLEKQICLRVAGGWVRDKLLKQHSMDVDVALDCMMGVQFARIVQSYMSLVEKERLEKLMAEQTKETDVVNKADSEPDIVMVGNTNNGAEQLRPEPSETEQPKSKRKKKKKKQQSTPKIGVIGANPSQSKHLETATMNIHGCDIDFVNLRAEEVYELDSRIPTSKTRMFGSPLEDALRRDFTINSLFYNIRTRRIEDWTGRGLTDLLETRKIVTPVDAHVTFHDDPLRVLRAIRFCVRLDFALDEQTREAAASKRVHHSLHVKVSRERVGKEVEGMLTGKHARPGRALGMIADLKLAGSVFAFPGSFPGDSNYAGGPVTGELLGQPYNCSLGSNGQVENMEDRLHREGAVEVASKQRKAGWNVGQMLLGVLPNVMEGHAHEREELSRLSGSFVNTPVDARLLHLCVFIAPFHDLSFPDKKGRDVKVTTHMIKDALKFSVRDGQAVAKILSHFDEISDVLGDIRRQLALGGEANSAGLKAPCRLKIGLLLRSLKENWVTCLLTAATWEIRAHNGGSQHEPDLSGPQQTERSIVSDEQPSRELYRMIVSEMGLDGCWNTPPHLNGKDLIKELDLPKGPVVGEYLEDQVKWMLLNPEGTKEHCLSHLRKCKVRREGLEGGGGDLL</sequence>
<feature type="region of interest" description="Disordered" evidence="5">
    <location>
        <begin position="369"/>
        <end position="396"/>
    </location>
</feature>
<dbReference type="InterPro" id="IPR002646">
    <property type="entry name" value="PolA_pol_head_dom"/>
</dbReference>
<name>K0SEH3_THAOC</name>
<feature type="compositionally biased region" description="Polar residues" evidence="5">
    <location>
        <begin position="927"/>
        <end position="938"/>
    </location>
</feature>
<evidence type="ECO:0000313" key="8">
    <source>
        <dbReference type="Proteomes" id="UP000266841"/>
    </source>
</evidence>
<dbReference type="PANTHER" id="PTHR13734">
    <property type="entry name" value="TRNA-NUCLEOTIDYLTRANSFERASE"/>
    <property type="match status" value="1"/>
</dbReference>
<proteinExistence type="inferred from homology"/>
<organism evidence="7 8">
    <name type="scientific">Thalassiosira oceanica</name>
    <name type="common">Marine diatom</name>
    <dbReference type="NCBI Taxonomy" id="159749"/>
    <lineage>
        <taxon>Eukaryota</taxon>
        <taxon>Sar</taxon>
        <taxon>Stramenopiles</taxon>
        <taxon>Ochrophyta</taxon>
        <taxon>Bacillariophyta</taxon>
        <taxon>Coscinodiscophyceae</taxon>
        <taxon>Thalassiosirophycidae</taxon>
        <taxon>Thalassiosirales</taxon>
        <taxon>Thalassiosiraceae</taxon>
        <taxon>Thalassiosira</taxon>
    </lineage>
</organism>
<accession>K0SEH3</accession>
<keyword evidence="8" id="KW-1185">Reference proteome</keyword>
<evidence type="ECO:0000256" key="3">
    <source>
        <dbReference type="ARBA" id="ARBA00022884"/>
    </source>
</evidence>
<feature type="compositionally biased region" description="Polar residues" evidence="5">
    <location>
        <begin position="32"/>
        <end position="46"/>
    </location>
</feature>
<comment type="caution">
    <text evidence="7">The sequence shown here is derived from an EMBL/GenBank/DDBJ whole genome shotgun (WGS) entry which is preliminary data.</text>
</comment>
<keyword evidence="3 4" id="KW-0694">RNA-binding</keyword>
<feature type="domain" description="Poly A polymerase head" evidence="6">
    <location>
        <begin position="512"/>
        <end position="611"/>
    </location>
</feature>
<dbReference type="GO" id="GO:0052927">
    <property type="term" value="F:CC tRNA cytidylyltransferase activity"/>
    <property type="evidence" value="ECO:0007669"/>
    <property type="project" value="TreeGrafter"/>
</dbReference>
<dbReference type="SUPFAM" id="SSF81891">
    <property type="entry name" value="Poly A polymerase C-terminal region-like"/>
    <property type="match status" value="1"/>
</dbReference>
<dbReference type="OrthoDB" id="445712at2759"/>
<dbReference type="Pfam" id="PF01743">
    <property type="entry name" value="PolyA_pol"/>
    <property type="match status" value="2"/>
</dbReference>
<dbReference type="GO" id="GO:0003723">
    <property type="term" value="F:RNA binding"/>
    <property type="evidence" value="ECO:0007669"/>
    <property type="project" value="UniProtKB-KW"/>
</dbReference>
<evidence type="ECO:0000256" key="5">
    <source>
        <dbReference type="SAM" id="MobiDB-lite"/>
    </source>
</evidence>
<feature type="compositionally biased region" description="Basic residues" evidence="5">
    <location>
        <begin position="508"/>
        <end position="517"/>
    </location>
</feature>
<keyword evidence="2 4" id="KW-0808">Transferase</keyword>
<feature type="compositionally biased region" description="Polar residues" evidence="5">
    <location>
        <begin position="385"/>
        <end position="395"/>
    </location>
</feature>
<dbReference type="GO" id="GO:0052929">
    <property type="term" value="F:ATP:3'-cytidine-cytidine-tRNA adenylyltransferase activity"/>
    <property type="evidence" value="ECO:0007669"/>
    <property type="project" value="TreeGrafter"/>
</dbReference>
<evidence type="ECO:0000256" key="4">
    <source>
        <dbReference type="RuleBase" id="RU003953"/>
    </source>
</evidence>
<dbReference type="AlphaFoldDB" id="K0SEH3"/>
<evidence type="ECO:0000256" key="2">
    <source>
        <dbReference type="ARBA" id="ARBA00022679"/>
    </source>
</evidence>
<dbReference type="GO" id="GO:0001680">
    <property type="term" value="P:tRNA 3'-terminal CCA addition"/>
    <property type="evidence" value="ECO:0007669"/>
    <property type="project" value="UniProtKB-ARBA"/>
</dbReference>
<evidence type="ECO:0000313" key="7">
    <source>
        <dbReference type="EMBL" id="EJK63394.1"/>
    </source>
</evidence>
<gene>
    <name evidence="7" type="ORF">THAOC_15946</name>
</gene>
<dbReference type="eggNOG" id="KOG2159">
    <property type="taxonomic scope" value="Eukaryota"/>
</dbReference>
<dbReference type="Gene3D" id="1.10.3090.10">
    <property type="entry name" value="cca-adding enzyme, domain 2"/>
    <property type="match status" value="1"/>
</dbReference>
<dbReference type="Proteomes" id="UP000266841">
    <property type="component" value="Unassembled WGS sequence"/>
</dbReference>
<feature type="region of interest" description="Disordered" evidence="5">
    <location>
        <begin position="917"/>
        <end position="938"/>
    </location>
</feature>
<evidence type="ECO:0000256" key="1">
    <source>
        <dbReference type="ARBA" id="ARBA00007265"/>
    </source>
</evidence>
<feature type="region of interest" description="Disordered" evidence="5">
    <location>
        <begin position="483"/>
        <end position="529"/>
    </location>
</feature>
<dbReference type="SUPFAM" id="SSF81301">
    <property type="entry name" value="Nucleotidyltransferase"/>
    <property type="match status" value="2"/>
</dbReference>
<reference evidence="7 8" key="1">
    <citation type="journal article" date="2012" name="Genome Biol.">
        <title>Genome and low-iron response of an oceanic diatom adapted to chronic iron limitation.</title>
        <authorList>
            <person name="Lommer M."/>
            <person name="Specht M."/>
            <person name="Roy A.S."/>
            <person name="Kraemer L."/>
            <person name="Andreson R."/>
            <person name="Gutowska M.A."/>
            <person name="Wolf J."/>
            <person name="Bergner S.V."/>
            <person name="Schilhabel M.B."/>
            <person name="Klostermeier U.C."/>
            <person name="Beiko R.G."/>
            <person name="Rosenstiel P."/>
            <person name="Hippler M."/>
            <person name="Laroche J."/>
        </authorList>
    </citation>
    <scope>NUCLEOTIDE SEQUENCE [LARGE SCALE GENOMIC DNA]</scope>
    <source>
        <strain evidence="7 8">CCMP1005</strain>
    </source>
</reference>
<protein>
    <recommendedName>
        <fullName evidence="6">Poly A polymerase head domain-containing protein</fullName>
    </recommendedName>
</protein>
<comment type="similarity">
    <text evidence="1 4">Belongs to the tRNA nucleotidyltransferase/poly(A) polymerase family.</text>
</comment>
<dbReference type="InterPro" id="IPR043519">
    <property type="entry name" value="NT_sf"/>
</dbReference>
<dbReference type="PANTHER" id="PTHR13734:SF5">
    <property type="entry name" value="CCA TRNA NUCLEOTIDYLTRANSFERASE, MITOCHONDRIAL"/>
    <property type="match status" value="1"/>
</dbReference>
<feature type="region of interest" description="Disordered" evidence="5">
    <location>
        <begin position="1"/>
        <end position="62"/>
    </location>
</feature>
<evidence type="ECO:0000259" key="6">
    <source>
        <dbReference type="Pfam" id="PF01743"/>
    </source>
</evidence>
<dbReference type="EMBL" id="AGNL01018271">
    <property type="protein sequence ID" value="EJK63394.1"/>
    <property type="molecule type" value="Genomic_DNA"/>
</dbReference>
<feature type="compositionally biased region" description="Basic and acidic residues" evidence="5">
    <location>
        <begin position="496"/>
        <end position="507"/>
    </location>
</feature>
<feature type="non-terminal residue" evidence="7">
    <location>
        <position position="1"/>
    </location>
</feature>
<feature type="domain" description="Poly A polymerase head" evidence="6">
    <location>
        <begin position="413"/>
        <end position="457"/>
    </location>
</feature>
<feature type="region of interest" description="Disordered" evidence="5">
    <location>
        <begin position="231"/>
        <end position="256"/>
    </location>
</feature>
<dbReference type="Gene3D" id="3.30.460.10">
    <property type="entry name" value="Beta Polymerase, domain 2"/>
    <property type="match status" value="1"/>
</dbReference>